<accession>A0AA39PNY7</accession>
<sequence length="258" mass="29277">MPVTASSLRRAWLPPLIGVHRMPLNVTLTHFAGAVTCLEDIQRVMDLPALIECQLIQDNGLSTGSPPLRNDHIQRFSTDTPDILQHLTLPSLKELRIFCECQSKLLIPFFTRSSCNLTRLHIAHSSLEEALILSEYQATLEKLIIDAGWTDIGIIDSYPNLYQLTIRLAENYRSPPQDEIKKITTHLRNRTRKKGNDRRVTSLRISCPGRRSIHQGFDYVRALRMNGLDALESGGLQVAVYQEARTWLNSKLSVHELC</sequence>
<keyword evidence="2" id="KW-1185">Reference proteome</keyword>
<evidence type="ECO:0000313" key="1">
    <source>
        <dbReference type="EMBL" id="KAK0487833.1"/>
    </source>
</evidence>
<dbReference type="EMBL" id="JAUEPR010000003">
    <property type="protein sequence ID" value="KAK0487833.1"/>
    <property type="molecule type" value="Genomic_DNA"/>
</dbReference>
<evidence type="ECO:0000313" key="2">
    <source>
        <dbReference type="Proteomes" id="UP001175227"/>
    </source>
</evidence>
<organism evidence="1 2">
    <name type="scientific">Armillaria novae-zelandiae</name>
    <dbReference type="NCBI Taxonomy" id="153914"/>
    <lineage>
        <taxon>Eukaryota</taxon>
        <taxon>Fungi</taxon>
        <taxon>Dikarya</taxon>
        <taxon>Basidiomycota</taxon>
        <taxon>Agaricomycotina</taxon>
        <taxon>Agaricomycetes</taxon>
        <taxon>Agaricomycetidae</taxon>
        <taxon>Agaricales</taxon>
        <taxon>Marasmiineae</taxon>
        <taxon>Physalacriaceae</taxon>
        <taxon>Armillaria</taxon>
    </lineage>
</organism>
<comment type="caution">
    <text evidence="1">The sequence shown here is derived from an EMBL/GenBank/DDBJ whole genome shotgun (WGS) entry which is preliminary data.</text>
</comment>
<name>A0AA39PNY7_9AGAR</name>
<dbReference type="Proteomes" id="UP001175227">
    <property type="component" value="Unassembled WGS sequence"/>
</dbReference>
<dbReference type="AlphaFoldDB" id="A0AA39PNY7"/>
<protein>
    <submittedName>
        <fullName evidence="1">Uncharacterized protein</fullName>
    </submittedName>
</protein>
<proteinExistence type="predicted"/>
<reference evidence="1" key="1">
    <citation type="submission" date="2023-06" db="EMBL/GenBank/DDBJ databases">
        <authorList>
            <consortium name="Lawrence Berkeley National Laboratory"/>
            <person name="Ahrendt S."/>
            <person name="Sahu N."/>
            <person name="Indic B."/>
            <person name="Wong-Bajracharya J."/>
            <person name="Merenyi Z."/>
            <person name="Ke H.-M."/>
            <person name="Monk M."/>
            <person name="Kocsube S."/>
            <person name="Drula E."/>
            <person name="Lipzen A."/>
            <person name="Balint B."/>
            <person name="Henrissat B."/>
            <person name="Andreopoulos B."/>
            <person name="Martin F.M."/>
            <person name="Harder C.B."/>
            <person name="Rigling D."/>
            <person name="Ford K.L."/>
            <person name="Foster G.D."/>
            <person name="Pangilinan J."/>
            <person name="Papanicolaou A."/>
            <person name="Barry K."/>
            <person name="LaButti K."/>
            <person name="Viragh M."/>
            <person name="Koriabine M."/>
            <person name="Yan M."/>
            <person name="Riley R."/>
            <person name="Champramary S."/>
            <person name="Plett K.L."/>
            <person name="Tsai I.J."/>
            <person name="Slot J."/>
            <person name="Sipos G."/>
            <person name="Plett J."/>
            <person name="Nagy L.G."/>
            <person name="Grigoriev I.V."/>
        </authorList>
    </citation>
    <scope>NUCLEOTIDE SEQUENCE</scope>
    <source>
        <strain evidence="1">ICMP 16352</strain>
    </source>
</reference>
<gene>
    <name evidence="1" type="ORF">IW261DRAFT_1558874</name>
</gene>